<proteinExistence type="predicted"/>
<name>A0A9P6IQ35_MORAP</name>
<dbReference type="EMBL" id="JAAAHY010002654">
    <property type="protein sequence ID" value="KAF9944097.1"/>
    <property type="molecule type" value="Genomic_DNA"/>
</dbReference>
<feature type="non-terminal residue" evidence="2">
    <location>
        <position position="418"/>
    </location>
</feature>
<keyword evidence="3" id="KW-1185">Reference proteome</keyword>
<sequence length="418" mass="45983">MPADVHLDEKTIVNNTNNTNNTSLHPASRLASGSDTLTTILVSVKSMGMEDIMAQRQHQEAYLQQKHQQQQQQQRQLLYRQQQREQQHQQYANQRMWQNQQDLHQQLRQGTIAFHPHVQHQSSGNHSAAGSVDLVDDVWRLVFYLLAGRCKDLGRAMLVNRRFYNLIANDAVLWKFTYQRTVSGSIFATSQKVMSHPSPPWVDRGVQIPEADLHACAQRMVEGQNSDGSEVLLTNGQEARHAGEVSSKVVDPPALETGVRVPCQGLEMRADEDRRERVVTSNENANAAPVCHSETTATTFVTMRPELMMPSPLILPHHRRMAQSMASATSATSTTTTTTSNQHVGLQPLADRSIDPQSIATLSGTGPSAGLRIGEVHVPVTPASTPSASSSGSSLGFPTLLSESVSQVVSQSTVPIRV</sequence>
<reference evidence="2" key="1">
    <citation type="journal article" date="2020" name="Fungal Divers.">
        <title>Resolving the Mortierellaceae phylogeny through synthesis of multi-gene phylogenetics and phylogenomics.</title>
        <authorList>
            <person name="Vandepol N."/>
            <person name="Liber J."/>
            <person name="Desiro A."/>
            <person name="Na H."/>
            <person name="Kennedy M."/>
            <person name="Barry K."/>
            <person name="Grigoriev I.V."/>
            <person name="Miller A.N."/>
            <person name="O'Donnell K."/>
            <person name="Stajich J.E."/>
            <person name="Bonito G."/>
        </authorList>
    </citation>
    <scope>NUCLEOTIDE SEQUENCE</scope>
    <source>
        <strain evidence="2">CK1249</strain>
    </source>
</reference>
<feature type="region of interest" description="Disordered" evidence="1">
    <location>
        <begin position="322"/>
        <end position="345"/>
    </location>
</feature>
<dbReference type="InterPro" id="IPR036047">
    <property type="entry name" value="F-box-like_dom_sf"/>
</dbReference>
<evidence type="ECO:0008006" key="4">
    <source>
        <dbReference type="Google" id="ProtNLM"/>
    </source>
</evidence>
<dbReference type="AlphaFoldDB" id="A0A9P6IQ35"/>
<evidence type="ECO:0000313" key="3">
    <source>
        <dbReference type="Proteomes" id="UP000738359"/>
    </source>
</evidence>
<comment type="caution">
    <text evidence="2">The sequence shown here is derived from an EMBL/GenBank/DDBJ whole genome shotgun (WGS) entry which is preliminary data.</text>
</comment>
<evidence type="ECO:0000256" key="1">
    <source>
        <dbReference type="SAM" id="MobiDB-lite"/>
    </source>
</evidence>
<dbReference type="SUPFAM" id="SSF81383">
    <property type="entry name" value="F-box domain"/>
    <property type="match status" value="1"/>
</dbReference>
<dbReference type="Proteomes" id="UP000738359">
    <property type="component" value="Unassembled WGS sequence"/>
</dbReference>
<evidence type="ECO:0000313" key="2">
    <source>
        <dbReference type="EMBL" id="KAF9944097.1"/>
    </source>
</evidence>
<feature type="compositionally biased region" description="Low complexity" evidence="1">
    <location>
        <begin position="326"/>
        <end position="340"/>
    </location>
</feature>
<organism evidence="2 3">
    <name type="scientific">Mortierella alpina</name>
    <name type="common">Oleaginous fungus</name>
    <name type="synonym">Mortierella renispora</name>
    <dbReference type="NCBI Taxonomy" id="64518"/>
    <lineage>
        <taxon>Eukaryota</taxon>
        <taxon>Fungi</taxon>
        <taxon>Fungi incertae sedis</taxon>
        <taxon>Mucoromycota</taxon>
        <taxon>Mortierellomycotina</taxon>
        <taxon>Mortierellomycetes</taxon>
        <taxon>Mortierellales</taxon>
        <taxon>Mortierellaceae</taxon>
        <taxon>Mortierella</taxon>
    </lineage>
</organism>
<gene>
    <name evidence="2" type="ORF">BGZ70_005048</name>
</gene>
<accession>A0A9P6IQ35</accession>
<protein>
    <recommendedName>
        <fullName evidence="4">F-box domain-containing protein</fullName>
    </recommendedName>
</protein>
<dbReference type="OrthoDB" id="2400126at2759"/>